<keyword evidence="3" id="KW-0963">Cytoplasm</keyword>
<dbReference type="CDD" id="cd00367">
    <property type="entry name" value="PTS-HPr_like"/>
    <property type="match status" value="1"/>
</dbReference>
<evidence type="ECO:0000313" key="7">
    <source>
        <dbReference type="Proteomes" id="UP000249061"/>
    </source>
</evidence>
<keyword evidence="4" id="KW-0598">Phosphotransferase system</keyword>
<dbReference type="InterPro" id="IPR002114">
    <property type="entry name" value="PTS_HPr_Ser_P_site"/>
</dbReference>
<protein>
    <recommendedName>
        <fullName evidence="5">HPr domain-containing protein</fullName>
    </recommendedName>
</protein>
<dbReference type="InterPro" id="IPR000032">
    <property type="entry name" value="HPr-like"/>
</dbReference>
<comment type="caution">
    <text evidence="6">The sequence shown here is derived from an EMBL/GenBank/DDBJ whole genome shotgun (WGS) entry which is preliminary data.</text>
</comment>
<dbReference type="InterPro" id="IPR050399">
    <property type="entry name" value="HPr"/>
</dbReference>
<dbReference type="PROSITE" id="PS00589">
    <property type="entry name" value="PTS_HPR_SER"/>
    <property type="match status" value="1"/>
</dbReference>
<comment type="similarity">
    <text evidence="2">Belongs to the HPr family.</text>
</comment>
<dbReference type="EMBL" id="QFQP01000015">
    <property type="protein sequence ID" value="PZR11175.1"/>
    <property type="molecule type" value="Genomic_DNA"/>
</dbReference>
<evidence type="ECO:0000256" key="1">
    <source>
        <dbReference type="ARBA" id="ARBA00004496"/>
    </source>
</evidence>
<evidence type="ECO:0000313" key="6">
    <source>
        <dbReference type="EMBL" id="PZR11175.1"/>
    </source>
</evidence>
<dbReference type="GO" id="GO:0005737">
    <property type="term" value="C:cytoplasm"/>
    <property type="evidence" value="ECO:0007669"/>
    <property type="project" value="UniProtKB-SubCell"/>
</dbReference>
<sequence length="193" mass="21509">MAAAWWRGSKSSRCLRGATACARWPRRRRRAWARGSRCASARSRGATRRSTCRALHSVWASSGCCWSSATCRPWRCCTERPRWQVWRACSGDVLFWFRKVSSVDKVEGEFTIINALGLHARAAAQLVKAANRYTCDVELECEGQSVNGKSIMGVLMLAAAQGMQVKLKCSGENAKACFDEIVALINNRFGEPR</sequence>
<dbReference type="PROSITE" id="PS00369">
    <property type="entry name" value="PTS_HPR_HIS"/>
    <property type="match status" value="1"/>
</dbReference>
<dbReference type="PRINTS" id="PR00107">
    <property type="entry name" value="PHOSPHOCPHPR"/>
</dbReference>
<evidence type="ECO:0000256" key="4">
    <source>
        <dbReference type="ARBA" id="ARBA00022683"/>
    </source>
</evidence>
<dbReference type="Pfam" id="PF00381">
    <property type="entry name" value="PTS-HPr"/>
    <property type="match status" value="1"/>
</dbReference>
<organism evidence="6 7">
    <name type="scientific">Archangium gephyra</name>
    <dbReference type="NCBI Taxonomy" id="48"/>
    <lineage>
        <taxon>Bacteria</taxon>
        <taxon>Pseudomonadati</taxon>
        <taxon>Myxococcota</taxon>
        <taxon>Myxococcia</taxon>
        <taxon>Myxococcales</taxon>
        <taxon>Cystobacterineae</taxon>
        <taxon>Archangiaceae</taxon>
        <taxon>Archangium</taxon>
    </lineage>
</organism>
<evidence type="ECO:0000256" key="3">
    <source>
        <dbReference type="ARBA" id="ARBA00022490"/>
    </source>
</evidence>
<name>A0A2W5TIR7_9BACT</name>
<dbReference type="SUPFAM" id="SSF55594">
    <property type="entry name" value="HPr-like"/>
    <property type="match status" value="1"/>
</dbReference>
<dbReference type="PANTHER" id="PTHR33705">
    <property type="entry name" value="PHOSPHOCARRIER PROTEIN HPR"/>
    <property type="match status" value="1"/>
</dbReference>
<dbReference type="GO" id="GO:0009401">
    <property type="term" value="P:phosphoenolpyruvate-dependent sugar phosphotransferase system"/>
    <property type="evidence" value="ECO:0007669"/>
    <property type="project" value="UniProtKB-KW"/>
</dbReference>
<dbReference type="Proteomes" id="UP000249061">
    <property type="component" value="Unassembled WGS sequence"/>
</dbReference>
<dbReference type="PROSITE" id="PS51350">
    <property type="entry name" value="PTS_HPR_DOM"/>
    <property type="match status" value="1"/>
</dbReference>
<evidence type="ECO:0000259" key="5">
    <source>
        <dbReference type="PROSITE" id="PS51350"/>
    </source>
</evidence>
<dbReference type="AlphaFoldDB" id="A0A2W5TIR7"/>
<evidence type="ECO:0000256" key="2">
    <source>
        <dbReference type="ARBA" id="ARBA00010736"/>
    </source>
</evidence>
<dbReference type="Gene3D" id="3.30.1340.10">
    <property type="entry name" value="HPr-like"/>
    <property type="match status" value="1"/>
</dbReference>
<dbReference type="InterPro" id="IPR001020">
    <property type="entry name" value="PTS_HPr_His_P_site"/>
</dbReference>
<feature type="domain" description="HPr" evidence="5">
    <location>
        <begin position="105"/>
        <end position="192"/>
    </location>
</feature>
<gene>
    <name evidence="6" type="ORF">DI536_18750</name>
</gene>
<proteinExistence type="inferred from homology"/>
<reference evidence="6 7" key="1">
    <citation type="submission" date="2017-08" db="EMBL/GenBank/DDBJ databases">
        <title>Infants hospitalized years apart are colonized by the same room-sourced microbial strains.</title>
        <authorList>
            <person name="Brooks B."/>
            <person name="Olm M.R."/>
            <person name="Firek B.A."/>
            <person name="Baker R."/>
            <person name="Thomas B.C."/>
            <person name="Morowitz M.J."/>
            <person name="Banfield J.F."/>
        </authorList>
    </citation>
    <scope>NUCLEOTIDE SEQUENCE [LARGE SCALE GENOMIC DNA]</scope>
    <source>
        <strain evidence="6">S2_003_000_R2_14</strain>
    </source>
</reference>
<dbReference type="NCBIfam" id="TIGR01003">
    <property type="entry name" value="PTS_HPr_family"/>
    <property type="match status" value="1"/>
</dbReference>
<accession>A0A2W5TIR7</accession>
<dbReference type="PANTHER" id="PTHR33705:SF2">
    <property type="entry name" value="PHOSPHOCARRIER PROTEIN NPR"/>
    <property type="match status" value="1"/>
</dbReference>
<comment type="subcellular location">
    <subcellularLocation>
        <location evidence="1">Cytoplasm</location>
    </subcellularLocation>
</comment>
<dbReference type="InterPro" id="IPR035895">
    <property type="entry name" value="HPr-like_sf"/>
</dbReference>